<evidence type="ECO:0000259" key="8">
    <source>
        <dbReference type="Pfam" id="PF04085"/>
    </source>
</evidence>
<feature type="compositionally biased region" description="Low complexity" evidence="7">
    <location>
        <begin position="307"/>
        <end position="324"/>
    </location>
</feature>
<dbReference type="EMBL" id="CP002106">
    <property type="protein sequence ID" value="ADK67971.1"/>
    <property type="molecule type" value="Genomic_DNA"/>
</dbReference>
<dbReference type="STRING" id="633147.Olsu_0859"/>
<gene>
    <name evidence="9" type="ordered locus">Olsu_0859</name>
</gene>
<dbReference type="InterPro" id="IPR055342">
    <property type="entry name" value="MreC_beta-barrel_core"/>
</dbReference>
<organism evidence="9 10">
    <name type="scientific">Olsenella uli (strain ATCC 49627 / DSM 7084 / CCUG 31166 / CIP 109912 / JCM 12494 / LMG 11480 / NCIMB 702895 / VPI D76D-27C)</name>
    <name type="common">Lactobacillus uli</name>
    <dbReference type="NCBI Taxonomy" id="633147"/>
    <lineage>
        <taxon>Bacteria</taxon>
        <taxon>Bacillati</taxon>
        <taxon>Actinomycetota</taxon>
        <taxon>Coriobacteriia</taxon>
        <taxon>Coriobacteriales</taxon>
        <taxon>Atopobiaceae</taxon>
        <taxon>Olsenella</taxon>
    </lineage>
</organism>
<dbReference type="Gene3D" id="2.40.10.340">
    <property type="entry name" value="Rod shape-determining protein MreC, domain 1"/>
    <property type="match status" value="1"/>
</dbReference>
<dbReference type="PANTHER" id="PTHR34138:SF1">
    <property type="entry name" value="CELL SHAPE-DETERMINING PROTEIN MREC"/>
    <property type="match status" value="1"/>
</dbReference>
<reference evidence="9 10" key="1">
    <citation type="journal article" date="2010" name="Stand. Genomic Sci.">
        <title>Complete genome sequence of Olsenella uli type strain (VPI D76D-27C).</title>
        <authorList>
            <person name="Goker M."/>
            <person name="Held B."/>
            <person name="Lucas S."/>
            <person name="Nolan M."/>
            <person name="Yasawong M."/>
            <person name="Glavina Del Rio T."/>
            <person name="Tice H."/>
            <person name="Cheng J.F."/>
            <person name="Bruce D."/>
            <person name="Detter J.C."/>
            <person name="Tapia R."/>
            <person name="Han C."/>
            <person name="Goodwin L."/>
            <person name="Pitluck S."/>
            <person name="Liolios K."/>
            <person name="Ivanova N."/>
            <person name="Mavromatis K."/>
            <person name="Mikhailova N."/>
            <person name="Pati A."/>
            <person name="Chen A."/>
            <person name="Palaniappan K."/>
            <person name="Land M."/>
            <person name="Hauser L."/>
            <person name="Chang Y.J."/>
            <person name="Jeffries C.D."/>
            <person name="Rohde M."/>
            <person name="Sikorski J."/>
            <person name="Pukall R."/>
            <person name="Woyke T."/>
            <person name="Bristow J."/>
            <person name="Eisen J.A."/>
            <person name="Markowitz V."/>
            <person name="Hugenholtz P."/>
            <person name="Kyrpides N.C."/>
            <person name="Klenk H.P."/>
            <person name="Lapidus A."/>
        </authorList>
    </citation>
    <scope>NUCLEOTIDE SEQUENCE [LARGE SCALE GENOMIC DNA]</scope>
    <source>
        <strain evidence="10">ATCC 49627 / DSM 7084 / CIP 109912 / JCM 12494 / NCIMB 702895 / VPI D76D-27C</strain>
    </source>
</reference>
<evidence type="ECO:0000256" key="1">
    <source>
        <dbReference type="ARBA" id="ARBA00009369"/>
    </source>
</evidence>
<feature type="coiled-coil region" evidence="6">
    <location>
        <begin position="86"/>
        <end position="123"/>
    </location>
</feature>
<dbReference type="Gene3D" id="2.40.10.350">
    <property type="entry name" value="Rod shape-determining protein MreC, domain 2"/>
    <property type="match status" value="1"/>
</dbReference>
<keyword evidence="6" id="KW-0175">Coiled coil</keyword>
<evidence type="ECO:0000256" key="3">
    <source>
        <dbReference type="ARBA" id="ARBA00022960"/>
    </source>
</evidence>
<evidence type="ECO:0000256" key="4">
    <source>
        <dbReference type="ARBA" id="ARBA00032089"/>
    </source>
</evidence>
<feature type="domain" description="Rod shape-determining protein MreC beta-barrel core" evidence="8">
    <location>
        <begin position="139"/>
        <end position="284"/>
    </location>
</feature>
<dbReference type="AlphaFoldDB" id="E1R007"/>
<accession>E1R007</accession>
<comment type="function">
    <text evidence="5">Involved in formation and maintenance of cell shape.</text>
</comment>
<dbReference type="KEGG" id="ols:Olsu_0859"/>
<dbReference type="GO" id="GO:0008360">
    <property type="term" value="P:regulation of cell shape"/>
    <property type="evidence" value="ECO:0007669"/>
    <property type="project" value="UniProtKB-KW"/>
</dbReference>
<protein>
    <recommendedName>
        <fullName evidence="2 5">Cell shape-determining protein MreC</fullName>
    </recommendedName>
    <alternativeName>
        <fullName evidence="4 5">Cell shape protein MreC</fullName>
    </alternativeName>
</protein>
<evidence type="ECO:0000256" key="6">
    <source>
        <dbReference type="SAM" id="Coils"/>
    </source>
</evidence>
<dbReference type="eggNOG" id="COG1792">
    <property type="taxonomic scope" value="Bacteria"/>
</dbReference>
<dbReference type="InterPro" id="IPR042177">
    <property type="entry name" value="Cell/Rod_1"/>
</dbReference>
<keyword evidence="10" id="KW-1185">Reference proteome</keyword>
<dbReference type="InterPro" id="IPR007221">
    <property type="entry name" value="MreC"/>
</dbReference>
<dbReference type="HOGENOM" id="CLU_042663_1_0_11"/>
<dbReference type="Proteomes" id="UP000000333">
    <property type="component" value="Chromosome"/>
</dbReference>
<evidence type="ECO:0000256" key="5">
    <source>
        <dbReference type="PIRNR" id="PIRNR038471"/>
    </source>
</evidence>
<evidence type="ECO:0000313" key="10">
    <source>
        <dbReference type="Proteomes" id="UP000000333"/>
    </source>
</evidence>
<name>E1R007_OLSUV</name>
<sequence>MPPMPSLRGGTSRASIRKSDSDSGVRLLVACVALSLVMFTLSARESGSGFFTSMRGAFSTVTMPVRYVGAAASVPFQGLGNVFANLTADQQTLSELRQENERLTARNTELEEAEQTAARLQDLLALQSTYSLQSTAARIISGSSDSWTDTVTLDKGSSAGLSVGMPVTDSSGAIGQIIECGTTSSVVRLITDENSGVSAMVQSSRAQGVLKGSADGTLHLTLIGTDQTVDVGDTVVTSGLGGIFPKGLPLGKVISVNKAAGALYYDIDVSPLSSTEGFEEVLVITSLTEGQEATSDDIAAADAQETSSIVGGSAPSSSDATPSEESSEGDAGTSE</sequence>
<dbReference type="InterPro" id="IPR042175">
    <property type="entry name" value="Cell/Rod_MreC_2"/>
</dbReference>
<dbReference type="Pfam" id="PF04085">
    <property type="entry name" value="MreC"/>
    <property type="match status" value="1"/>
</dbReference>
<dbReference type="GO" id="GO:0005886">
    <property type="term" value="C:plasma membrane"/>
    <property type="evidence" value="ECO:0007669"/>
    <property type="project" value="TreeGrafter"/>
</dbReference>
<dbReference type="PIRSF" id="PIRSF038471">
    <property type="entry name" value="MreC"/>
    <property type="match status" value="1"/>
</dbReference>
<evidence type="ECO:0000256" key="2">
    <source>
        <dbReference type="ARBA" id="ARBA00013855"/>
    </source>
</evidence>
<proteinExistence type="inferred from homology"/>
<evidence type="ECO:0000313" key="9">
    <source>
        <dbReference type="EMBL" id="ADK67971.1"/>
    </source>
</evidence>
<evidence type="ECO:0000256" key="7">
    <source>
        <dbReference type="SAM" id="MobiDB-lite"/>
    </source>
</evidence>
<comment type="similarity">
    <text evidence="1 5">Belongs to the MreC family.</text>
</comment>
<dbReference type="PANTHER" id="PTHR34138">
    <property type="entry name" value="CELL SHAPE-DETERMINING PROTEIN MREC"/>
    <property type="match status" value="1"/>
</dbReference>
<dbReference type="NCBIfam" id="TIGR00219">
    <property type="entry name" value="mreC"/>
    <property type="match status" value="1"/>
</dbReference>
<keyword evidence="3 5" id="KW-0133">Cell shape</keyword>
<feature type="region of interest" description="Disordered" evidence="7">
    <location>
        <begin position="292"/>
        <end position="335"/>
    </location>
</feature>